<reference evidence="2 3" key="1">
    <citation type="submission" date="2023-12" db="EMBL/GenBank/DDBJ databases">
        <title>Genome sequencing and assembly of bacterial species from a model synthetic community.</title>
        <authorList>
            <person name="Hogle S.L."/>
        </authorList>
    </citation>
    <scope>NUCLEOTIDE SEQUENCE [LARGE SCALE GENOMIC DNA]</scope>
    <source>
        <strain evidence="2 3">HAMBI_3031</strain>
    </source>
</reference>
<sequence length="122" mass="13809">MENEILGFEKKYWEAMEAHDFETVKNLTRFPCITAGKDGVRNVDEASFKKMFESGAGVNWTVLDISGVETQIFDNNAVIAYLIELEHSAEGKTSSMKCACTSTWIKDDNTWRCAMHTESDLK</sequence>
<dbReference type="RefSeq" id="WP_114791416.1">
    <property type="nucleotide sequence ID" value="NZ_CP139960.1"/>
</dbReference>
<dbReference type="SUPFAM" id="SSF54427">
    <property type="entry name" value="NTF2-like"/>
    <property type="match status" value="1"/>
</dbReference>
<dbReference type="Proteomes" id="UP001325680">
    <property type="component" value="Chromosome"/>
</dbReference>
<name>A0ABZ0WAV1_9BACT</name>
<gene>
    <name evidence="2" type="ORF">U0035_00835</name>
</gene>
<feature type="domain" description="DUF4440" evidence="1">
    <location>
        <begin position="5"/>
        <end position="113"/>
    </location>
</feature>
<proteinExistence type="predicted"/>
<dbReference type="InterPro" id="IPR027843">
    <property type="entry name" value="DUF4440"/>
</dbReference>
<dbReference type="EMBL" id="CP139960">
    <property type="protein sequence ID" value="WQD38687.1"/>
    <property type="molecule type" value="Genomic_DNA"/>
</dbReference>
<evidence type="ECO:0000259" key="1">
    <source>
        <dbReference type="Pfam" id="PF14534"/>
    </source>
</evidence>
<dbReference type="Gene3D" id="3.10.450.50">
    <property type="match status" value="1"/>
</dbReference>
<accession>A0ABZ0WAV1</accession>
<organism evidence="2 3">
    <name type="scientific">Niabella yanshanensis</name>
    <dbReference type="NCBI Taxonomy" id="577386"/>
    <lineage>
        <taxon>Bacteria</taxon>
        <taxon>Pseudomonadati</taxon>
        <taxon>Bacteroidota</taxon>
        <taxon>Chitinophagia</taxon>
        <taxon>Chitinophagales</taxon>
        <taxon>Chitinophagaceae</taxon>
        <taxon>Niabella</taxon>
    </lineage>
</organism>
<dbReference type="InterPro" id="IPR032710">
    <property type="entry name" value="NTF2-like_dom_sf"/>
</dbReference>
<dbReference type="Pfam" id="PF14534">
    <property type="entry name" value="DUF4440"/>
    <property type="match status" value="1"/>
</dbReference>
<evidence type="ECO:0000313" key="2">
    <source>
        <dbReference type="EMBL" id="WQD38687.1"/>
    </source>
</evidence>
<protein>
    <submittedName>
        <fullName evidence="2">Nuclear transport factor 2 family protein</fullName>
    </submittedName>
</protein>
<keyword evidence="3" id="KW-1185">Reference proteome</keyword>
<evidence type="ECO:0000313" key="3">
    <source>
        <dbReference type="Proteomes" id="UP001325680"/>
    </source>
</evidence>